<name>A0AAV9XLZ7_9PEZI</name>
<keyword evidence="1 2" id="KW-0694">RNA-binding</keyword>
<dbReference type="Proteomes" id="UP001365542">
    <property type="component" value="Unassembled WGS sequence"/>
</dbReference>
<feature type="compositionally biased region" description="Basic and acidic residues" evidence="3">
    <location>
        <begin position="60"/>
        <end position="81"/>
    </location>
</feature>
<feature type="compositionally biased region" description="Basic and acidic residues" evidence="3">
    <location>
        <begin position="166"/>
        <end position="181"/>
    </location>
</feature>
<evidence type="ECO:0000259" key="4">
    <source>
        <dbReference type="PROSITE" id="PS50102"/>
    </source>
</evidence>
<keyword evidence="6" id="KW-1185">Reference proteome</keyword>
<dbReference type="Pfam" id="PF00076">
    <property type="entry name" value="RRM_1"/>
    <property type="match status" value="1"/>
</dbReference>
<dbReference type="SUPFAM" id="SSF54928">
    <property type="entry name" value="RNA-binding domain, RBD"/>
    <property type="match status" value="1"/>
</dbReference>
<feature type="domain" description="RRM" evidence="4">
    <location>
        <begin position="90"/>
        <end position="166"/>
    </location>
</feature>
<reference evidence="5 6" key="1">
    <citation type="submission" date="2019-10" db="EMBL/GenBank/DDBJ databases">
        <authorList>
            <person name="Palmer J.M."/>
        </authorList>
    </citation>
    <scope>NUCLEOTIDE SEQUENCE [LARGE SCALE GENOMIC DNA]</scope>
    <source>
        <strain evidence="5 6">TWF694</strain>
    </source>
</reference>
<dbReference type="InterPro" id="IPR012677">
    <property type="entry name" value="Nucleotide-bd_a/b_plait_sf"/>
</dbReference>
<feature type="region of interest" description="Disordered" evidence="3">
    <location>
        <begin position="26"/>
        <end position="89"/>
    </location>
</feature>
<proteinExistence type="predicted"/>
<comment type="caution">
    <text evidence="5">The sequence shown here is derived from an EMBL/GenBank/DDBJ whole genome shotgun (WGS) entry which is preliminary data.</text>
</comment>
<dbReference type="PANTHER" id="PTHR23236">
    <property type="entry name" value="EUKARYOTIC TRANSLATION INITIATION FACTOR 4B/4H"/>
    <property type="match status" value="1"/>
</dbReference>
<organism evidence="5 6">
    <name type="scientific">Orbilia ellipsospora</name>
    <dbReference type="NCBI Taxonomy" id="2528407"/>
    <lineage>
        <taxon>Eukaryota</taxon>
        <taxon>Fungi</taxon>
        <taxon>Dikarya</taxon>
        <taxon>Ascomycota</taxon>
        <taxon>Pezizomycotina</taxon>
        <taxon>Orbiliomycetes</taxon>
        <taxon>Orbiliales</taxon>
        <taxon>Orbiliaceae</taxon>
        <taxon>Orbilia</taxon>
    </lineage>
</organism>
<dbReference type="Gene3D" id="3.30.70.330">
    <property type="match status" value="1"/>
</dbReference>
<gene>
    <name evidence="5" type="ORF">TWF694_007031</name>
</gene>
<feature type="compositionally biased region" description="Basic and acidic residues" evidence="3">
    <location>
        <begin position="276"/>
        <end position="301"/>
    </location>
</feature>
<evidence type="ECO:0000313" key="6">
    <source>
        <dbReference type="Proteomes" id="UP001365542"/>
    </source>
</evidence>
<dbReference type="PROSITE" id="PS50102">
    <property type="entry name" value="RRM"/>
    <property type="match status" value="1"/>
</dbReference>
<evidence type="ECO:0000256" key="2">
    <source>
        <dbReference type="PROSITE-ProRule" id="PRU00176"/>
    </source>
</evidence>
<evidence type="ECO:0000256" key="3">
    <source>
        <dbReference type="SAM" id="MobiDB-lite"/>
    </source>
</evidence>
<dbReference type="AlphaFoldDB" id="A0AAV9XLZ7"/>
<protein>
    <recommendedName>
        <fullName evidence="4">RRM domain-containing protein</fullName>
    </recommendedName>
</protein>
<evidence type="ECO:0000313" key="5">
    <source>
        <dbReference type="EMBL" id="KAK6543110.1"/>
    </source>
</evidence>
<dbReference type="InterPro" id="IPR000504">
    <property type="entry name" value="RRM_dom"/>
</dbReference>
<dbReference type="PANTHER" id="PTHR23236:SF11">
    <property type="entry name" value="EUKARYOTIC TRANSLATION INITIATION FACTOR 4H"/>
    <property type="match status" value="1"/>
</dbReference>
<dbReference type="GO" id="GO:0005730">
    <property type="term" value="C:nucleolus"/>
    <property type="evidence" value="ECO:0007669"/>
    <property type="project" value="TreeGrafter"/>
</dbReference>
<feature type="compositionally biased region" description="Basic and acidic residues" evidence="3">
    <location>
        <begin position="224"/>
        <end position="242"/>
    </location>
</feature>
<accession>A0AAV9XLZ7</accession>
<feature type="compositionally biased region" description="Basic and acidic residues" evidence="3">
    <location>
        <begin position="365"/>
        <end position="374"/>
    </location>
</feature>
<dbReference type="SMART" id="SM00360">
    <property type="entry name" value="RRM"/>
    <property type="match status" value="1"/>
</dbReference>
<feature type="compositionally biased region" description="Basic and acidic residues" evidence="3">
    <location>
        <begin position="403"/>
        <end position="433"/>
    </location>
</feature>
<feature type="region of interest" description="Disordered" evidence="3">
    <location>
        <begin position="158"/>
        <end position="537"/>
    </location>
</feature>
<dbReference type="EMBL" id="JAVHJO010000002">
    <property type="protein sequence ID" value="KAK6543110.1"/>
    <property type="molecule type" value="Genomic_DNA"/>
</dbReference>
<dbReference type="InterPro" id="IPR035979">
    <property type="entry name" value="RBD_domain_sf"/>
</dbReference>
<evidence type="ECO:0000256" key="1">
    <source>
        <dbReference type="ARBA" id="ARBA00022884"/>
    </source>
</evidence>
<feature type="compositionally biased region" description="Basic and acidic residues" evidence="3">
    <location>
        <begin position="205"/>
        <end position="214"/>
    </location>
</feature>
<sequence length="537" mass="59925">MAPKKDSKKMSLGEFIKNDEYGSWADEMEDMPTIPSTGERTGYGSRPRHDFGNRMGGGDRFGDRDNRDRGDREERFSRRPELPLPDKPPFTAHVGNLSFDATEEDITQYFAQCNIASVRLVHDRMSDRPKGFGYVEFQTLDGLKAALDLNNGQLAGRNVRVSVADPPKERPDDRTNVDTWRRAGPPPQSDAAPMRRTNSRFNDSASEHGGDNFSRRGSGYGAGRNEEGDGKFRDFNNWERKGPLPPSTPTDTQSESGRPPRHDRGDRRRSPAVNPWDRERQPSIQGEERSERSERPRREYQRPPAPERVPTAAETSTQWRRAKPDVPEEPKEPAPQQTKAPAHAPSGPKERYVPPPSPGAPQTRPKLELKKRSEAPTADANQPAVASDSKSSPFGAARPIDTSAREKEIEEKQAKQLAEKKLKDEKDKEERKAAQAARAALKTEKGERKGQKGEDEPETPKTGRNFDILRRSPAAATTDDVNSAELDPEEPSETKEELKQPTKAVPKVQLPSEPTAKQLEDEGWSTVKRGRGANGKV</sequence>
<feature type="compositionally biased region" description="Basic and acidic residues" evidence="3">
    <location>
        <begin position="322"/>
        <end position="332"/>
    </location>
</feature>
<feature type="compositionally biased region" description="Basic and acidic residues" evidence="3">
    <location>
        <begin position="258"/>
        <end position="269"/>
    </location>
</feature>
<dbReference type="GO" id="GO:0003723">
    <property type="term" value="F:RNA binding"/>
    <property type="evidence" value="ECO:0007669"/>
    <property type="project" value="UniProtKB-UniRule"/>
</dbReference>
<feature type="compositionally biased region" description="Basic and acidic residues" evidence="3">
    <location>
        <begin position="441"/>
        <end position="461"/>
    </location>
</feature>